<dbReference type="PROSITE" id="PS51257">
    <property type="entry name" value="PROKAR_LIPOPROTEIN"/>
    <property type="match status" value="1"/>
</dbReference>
<dbReference type="Proteomes" id="UP000515511">
    <property type="component" value="Chromosome"/>
</dbReference>
<feature type="region of interest" description="Disordered" evidence="1">
    <location>
        <begin position="26"/>
        <end position="56"/>
    </location>
</feature>
<proteinExistence type="predicted"/>
<keyword evidence="2" id="KW-0732">Signal</keyword>
<gene>
    <name evidence="3" type="ORF">F1C12_13970</name>
</gene>
<feature type="chain" id="PRO_5039214888" evidence="2">
    <location>
        <begin position="21"/>
        <end position="136"/>
    </location>
</feature>
<dbReference type="EMBL" id="CP043641">
    <property type="protein sequence ID" value="QNE36114.1"/>
    <property type="molecule type" value="Genomic_DNA"/>
</dbReference>
<reference evidence="4" key="1">
    <citation type="submission" date="2019-09" db="EMBL/GenBank/DDBJ databases">
        <title>Antimicrobial potential of Antarctic Bacteria.</title>
        <authorList>
            <person name="Benaud N."/>
            <person name="Edwards R.J."/>
            <person name="Ferrari B.C."/>
        </authorList>
    </citation>
    <scope>NUCLEOTIDE SEQUENCE [LARGE SCALE GENOMIC DNA]</scope>
    <source>
        <strain evidence="4">INR9</strain>
    </source>
</reference>
<evidence type="ECO:0000313" key="3">
    <source>
        <dbReference type="EMBL" id="QNE36114.1"/>
    </source>
</evidence>
<evidence type="ECO:0000256" key="1">
    <source>
        <dbReference type="SAM" id="MobiDB-lite"/>
    </source>
</evidence>
<evidence type="ECO:0000256" key="2">
    <source>
        <dbReference type="SAM" id="SignalP"/>
    </source>
</evidence>
<dbReference type="KEGG" id="lse:F1C12_13970"/>
<protein>
    <submittedName>
        <fullName evidence="3">Uncharacterized protein</fullName>
    </submittedName>
</protein>
<sequence>MRTNSKMLVPAALVAALSIAALTGCSGSGGGSSATPSASASQEATSKSLPSDFPKSDVPIVAGTVIVANGDHNDGWSITVQPKDKNGFADAKAALEKAGYTVQPGASDSKAVYTNAKYTVAISTPGVAVTYAVTAN</sequence>
<feature type="signal peptide" evidence="2">
    <location>
        <begin position="1"/>
        <end position="20"/>
    </location>
</feature>
<dbReference type="AlphaFoldDB" id="A0A7G6YC99"/>
<accession>A0A7G6YC99</accession>
<organism evidence="3 4">
    <name type="scientific">Leifsonia shinshuensis</name>
    <dbReference type="NCBI Taxonomy" id="150026"/>
    <lineage>
        <taxon>Bacteria</taxon>
        <taxon>Bacillati</taxon>
        <taxon>Actinomycetota</taxon>
        <taxon>Actinomycetes</taxon>
        <taxon>Micrococcales</taxon>
        <taxon>Microbacteriaceae</taxon>
        <taxon>Leifsonia</taxon>
    </lineage>
</organism>
<evidence type="ECO:0000313" key="4">
    <source>
        <dbReference type="Proteomes" id="UP000515511"/>
    </source>
</evidence>
<name>A0A7G6YC99_9MICO</name>
<feature type="compositionally biased region" description="Low complexity" evidence="1">
    <location>
        <begin position="33"/>
        <end position="46"/>
    </location>
</feature>